<dbReference type="InterPro" id="IPR038731">
    <property type="entry name" value="RgtA/B/C-like"/>
</dbReference>
<dbReference type="RefSeq" id="WP_020000759.1">
    <property type="nucleotide sequence ID" value="NZ_CP192219.1"/>
</dbReference>
<feature type="transmembrane region" description="Helical" evidence="8">
    <location>
        <begin position="372"/>
        <end position="393"/>
    </location>
</feature>
<feature type="transmembrane region" description="Helical" evidence="8">
    <location>
        <begin position="287"/>
        <end position="307"/>
    </location>
</feature>
<evidence type="ECO:0000256" key="5">
    <source>
        <dbReference type="ARBA" id="ARBA00022692"/>
    </source>
</evidence>
<evidence type="ECO:0000256" key="3">
    <source>
        <dbReference type="ARBA" id="ARBA00022676"/>
    </source>
</evidence>
<keyword evidence="2" id="KW-1003">Cell membrane</keyword>
<reference evidence="10 11" key="1">
    <citation type="submission" date="2016-11" db="EMBL/GenBank/DDBJ databases">
        <authorList>
            <person name="Varghese N."/>
            <person name="Submissions S."/>
        </authorList>
    </citation>
    <scope>NUCLEOTIDE SEQUENCE [LARGE SCALE GENOMIC DNA]</scope>
    <source>
        <strain evidence="10 11">DSM 17919</strain>
    </source>
</reference>
<proteinExistence type="predicted"/>
<dbReference type="PANTHER" id="PTHR33908:SF3">
    <property type="entry name" value="UNDECAPRENYL PHOSPHATE-ALPHA-4-AMINO-4-DEOXY-L-ARABINOSE ARABINOSYL TRANSFERASE"/>
    <property type="match status" value="1"/>
</dbReference>
<dbReference type="GO" id="GO:0016763">
    <property type="term" value="F:pentosyltransferase activity"/>
    <property type="evidence" value="ECO:0007669"/>
    <property type="project" value="TreeGrafter"/>
</dbReference>
<evidence type="ECO:0000256" key="4">
    <source>
        <dbReference type="ARBA" id="ARBA00022679"/>
    </source>
</evidence>
<gene>
    <name evidence="10" type="ORF">SAMN05660830_01272</name>
</gene>
<comment type="subcellular location">
    <subcellularLocation>
        <location evidence="1">Cell membrane</location>
        <topology evidence="1">Multi-pass membrane protein</topology>
    </subcellularLocation>
</comment>
<feature type="transmembrane region" description="Helical" evidence="8">
    <location>
        <begin position="168"/>
        <end position="192"/>
    </location>
</feature>
<keyword evidence="7 8" id="KW-0472">Membrane</keyword>
<evidence type="ECO:0000313" key="11">
    <source>
        <dbReference type="Proteomes" id="UP000184001"/>
    </source>
</evidence>
<evidence type="ECO:0000256" key="1">
    <source>
        <dbReference type="ARBA" id="ARBA00004651"/>
    </source>
</evidence>
<protein>
    <submittedName>
        <fullName evidence="10">4-amino-4-deoxy-L-arabinose transferase</fullName>
    </submittedName>
</protein>
<name>A0A8G2C8U9_9BACT</name>
<feature type="transmembrane region" description="Helical" evidence="8">
    <location>
        <begin position="7"/>
        <end position="24"/>
    </location>
</feature>
<feature type="transmembrane region" description="Helical" evidence="8">
    <location>
        <begin position="342"/>
        <end position="366"/>
    </location>
</feature>
<feature type="transmembrane region" description="Helical" evidence="8">
    <location>
        <begin position="400"/>
        <end position="419"/>
    </location>
</feature>
<dbReference type="AlphaFoldDB" id="A0A8G2C8U9"/>
<feature type="transmembrane region" description="Helical" evidence="8">
    <location>
        <begin position="261"/>
        <end position="280"/>
    </location>
</feature>
<keyword evidence="6 8" id="KW-1133">Transmembrane helix</keyword>
<feature type="transmembrane region" description="Helical" evidence="8">
    <location>
        <begin position="78"/>
        <end position="101"/>
    </location>
</feature>
<dbReference type="EMBL" id="FQZR01000003">
    <property type="protein sequence ID" value="SHI98441.1"/>
    <property type="molecule type" value="Genomic_DNA"/>
</dbReference>
<evidence type="ECO:0000259" key="9">
    <source>
        <dbReference type="Pfam" id="PF13231"/>
    </source>
</evidence>
<keyword evidence="5 8" id="KW-0812">Transmembrane</keyword>
<dbReference type="GO" id="GO:0010041">
    <property type="term" value="P:response to iron(III) ion"/>
    <property type="evidence" value="ECO:0007669"/>
    <property type="project" value="TreeGrafter"/>
</dbReference>
<feature type="transmembrane region" description="Helical" evidence="8">
    <location>
        <begin position="313"/>
        <end position="330"/>
    </location>
</feature>
<accession>A0A8G2C8U9</accession>
<keyword evidence="3" id="KW-0328">Glycosyltransferase</keyword>
<dbReference type="PANTHER" id="PTHR33908">
    <property type="entry name" value="MANNOSYLTRANSFERASE YKCB-RELATED"/>
    <property type="match status" value="1"/>
</dbReference>
<evidence type="ECO:0000256" key="6">
    <source>
        <dbReference type="ARBA" id="ARBA00022989"/>
    </source>
</evidence>
<dbReference type="GO" id="GO:0009103">
    <property type="term" value="P:lipopolysaccharide biosynthetic process"/>
    <property type="evidence" value="ECO:0007669"/>
    <property type="project" value="UniProtKB-ARBA"/>
</dbReference>
<evidence type="ECO:0000256" key="7">
    <source>
        <dbReference type="ARBA" id="ARBA00023136"/>
    </source>
</evidence>
<evidence type="ECO:0000256" key="2">
    <source>
        <dbReference type="ARBA" id="ARBA00022475"/>
    </source>
</evidence>
<sequence>MIMKKRYWLYAVFLLVTMTVFFVRDPTIKNELKYLSIAKEALANNWFFAFWNHNEIYPDKPPLYIWLVMGIISFTKTYAMPLLGLFSSLPAIIGCEVMCALTKRDLTEEEQLLSCGMLLTTGFFFGAALVVRMDMLMTMFILLALYFFYEIAQGASSWQNRIGFYLSIFFAVFTKGPVGILFPALAVTGFVFRTKQFSIIKELRLRWCFTLLTLLFGLWFLGAYLQGGTEYLYALTVKQTLGRGINSFHHARPFYYYSRNIWYTMLPWSLCFLCSFFVFWKERPGETAVGTLLSSAIVLNFFAMSLFSGKLDIYLLPIYPLVPFYFLLISKRIPVQKIARNTLSPVAFVFVLGLPVAIISSMLGILPFSISTYNYIALVLAGISGGFGLHCLMRLNYHRGCWCIVVAMLFVSAGVITEIPKFNQDIGLRVVSDEVRKLKDDNSNVVSFNFAEIKNMQYYLDVPIRNYENKQQLEEALKDKDVIFLVRKKDLRRYPFLTEETKDFFQKWESGRFVLYKEKFVVMR</sequence>
<dbReference type="Pfam" id="PF13231">
    <property type="entry name" value="PMT_2"/>
    <property type="match status" value="1"/>
</dbReference>
<evidence type="ECO:0000256" key="8">
    <source>
        <dbReference type="SAM" id="Phobius"/>
    </source>
</evidence>
<keyword evidence="4 10" id="KW-0808">Transferase</keyword>
<feature type="transmembrane region" description="Helical" evidence="8">
    <location>
        <begin position="204"/>
        <end position="225"/>
    </location>
</feature>
<evidence type="ECO:0000313" key="10">
    <source>
        <dbReference type="EMBL" id="SHI98441.1"/>
    </source>
</evidence>
<dbReference type="GO" id="GO:0005886">
    <property type="term" value="C:plasma membrane"/>
    <property type="evidence" value="ECO:0007669"/>
    <property type="project" value="UniProtKB-SubCell"/>
</dbReference>
<dbReference type="Proteomes" id="UP000184001">
    <property type="component" value="Unassembled WGS sequence"/>
</dbReference>
<feature type="domain" description="Glycosyltransferase RgtA/B/C/D-like" evidence="9">
    <location>
        <begin position="59"/>
        <end position="208"/>
    </location>
</feature>
<organism evidence="10 11">
    <name type="scientific">Halodesulfovibrio aestuarii</name>
    <dbReference type="NCBI Taxonomy" id="126333"/>
    <lineage>
        <taxon>Bacteria</taxon>
        <taxon>Pseudomonadati</taxon>
        <taxon>Thermodesulfobacteriota</taxon>
        <taxon>Desulfovibrionia</taxon>
        <taxon>Desulfovibrionales</taxon>
        <taxon>Desulfovibrionaceae</taxon>
        <taxon>Halodesulfovibrio</taxon>
    </lineage>
</organism>
<comment type="caution">
    <text evidence="10">The sequence shown here is derived from an EMBL/GenBank/DDBJ whole genome shotgun (WGS) entry which is preliminary data.</text>
</comment>
<dbReference type="InterPro" id="IPR050297">
    <property type="entry name" value="LipidA_mod_glycosyltrf_83"/>
</dbReference>